<evidence type="ECO:0000313" key="4">
    <source>
        <dbReference type="Proteomes" id="UP000077384"/>
    </source>
</evidence>
<dbReference type="InterPro" id="IPR011990">
    <property type="entry name" value="TPR-like_helical_dom_sf"/>
</dbReference>
<dbReference type="AlphaFoldDB" id="A0A162LDP7"/>
<protein>
    <submittedName>
        <fullName evidence="2">Tetratricopeptide repeat protein</fullName>
    </submittedName>
</protein>
<reference evidence="3 5" key="2">
    <citation type="journal article" date="2016" name="Front. Microbiol.">
        <title>Industrial Acetogenic Biocatalysts: A Comparative Metabolic and Genomic Analysis.</title>
        <authorList>
            <person name="Bengelsdorf F."/>
            <person name="Poehlein A."/>
            <person name="Sonja S."/>
            <person name="Erz C."/>
            <person name="Hummel T."/>
            <person name="Hoffmeister S."/>
            <person name="Daniel R."/>
            <person name="Durre P."/>
        </authorList>
    </citation>
    <scope>NUCLEOTIDE SEQUENCE [LARGE SCALE GENOMIC DNA]</scope>
    <source>
        <strain evidence="3 5">PTA-10522</strain>
    </source>
</reference>
<dbReference type="PATRIC" id="fig|1705578.3.peg.1586"/>
<evidence type="ECO:0000313" key="3">
    <source>
        <dbReference type="EMBL" id="OBR97340.1"/>
    </source>
</evidence>
<evidence type="ECO:0000313" key="5">
    <source>
        <dbReference type="Proteomes" id="UP000093694"/>
    </source>
</evidence>
<dbReference type="InterPro" id="IPR019734">
    <property type="entry name" value="TPR_rpt"/>
</dbReference>
<evidence type="ECO:0000256" key="1">
    <source>
        <dbReference type="PROSITE-ProRule" id="PRU00339"/>
    </source>
</evidence>
<sequence>MDIKSHFAEKLSKLLFVEVNEKSLEKIFKVTFPEDIYLPLSSKNIVDDVKIKNNMDRIPIGYFIEGMFYVLGADENFKFSKQYKSIITGNNEYIRFIKGIIAKNVKNKEYEDAYILLKGLSTMEDSIEIYDKLIAMVDEIRKTNKIYKEEELQILKRAESKENYALPYLYESLIKREEGDYEKALFYINNYVGKGGKETLEITDMKEELKSIVHYDRGKELLEDNPEEALKLLIPLMDTFGDNASLYYYIAVGYRKLENYEKAIYYLNDALNIDSSIVEIVNEMGINYASIGDYEKAIAYLRKAFEATRSVEICTNLIMCYLDSGNLQDAKKHLEIAKKIDPKDEVVIEIDNFIKKIEKK</sequence>
<dbReference type="Proteomes" id="UP000077384">
    <property type="component" value="Unassembled WGS sequence"/>
</dbReference>
<evidence type="ECO:0000313" key="2">
    <source>
        <dbReference type="EMBL" id="OAA94552.1"/>
    </source>
</evidence>
<keyword evidence="1" id="KW-0802">TPR repeat</keyword>
<accession>A0A162LDP7</accession>
<dbReference type="EMBL" id="LROR01000027">
    <property type="protein sequence ID" value="OBR97340.1"/>
    <property type="molecule type" value="Genomic_DNA"/>
</dbReference>
<dbReference type="Pfam" id="PF14559">
    <property type="entry name" value="TPR_19"/>
    <property type="match status" value="1"/>
</dbReference>
<dbReference type="RefSeq" id="WP_013240048.1">
    <property type="nucleotide sequence ID" value="NZ_LITQ01000002.1"/>
</dbReference>
<proteinExistence type="predicted"/>
<keyword evidence="5" id="KW-1185">Reference proteome</keyword>
<feature type="repeat" description="TPR" evidence="1">
    <location>
        <begin position="244"/>
        <end position="277"/>
    </location>
</feature>
<feature type="repeat" description="TPR" evidence="1">
    <location>
        <begin position="278"/>
        <end position="311"/>
    </location>
</feature>
<gene>
    <name evidence="3" type="ORF">CLCOS_05110</name>
    <name evidence="2" type="ORF">WX73_02263</name>
</gene>
<dbReference type="Proteomes" id="UP000093694">
    <property type="component" value="Unassembled WGS sequence"/>
</dbReference>
<dbReference type="Gene3D" id="1.25.40.10">
    <property type="entry name" value="Tetratricopeptide repeat domain"/>
    <property type="match status" value="1"/>
</dbReference>
<organism evidence="2 4">
    <name type="scientific">Clostridium coskatii</name>
    <dbReference type="NCBI Taxonomy" id="1705578"/>
    <lineage>
        <taxon>Bacteria</taxon>
        <taxon>Bacillati</taxon>
        <taxon>Bacillota</taxon>
        <taxon>Clostridia</taxon>
        <taxon>Eubacteriales</taxon>
        <taxon>Clostridiaceae</taxon>
        <taxon>Clostridium</taxon>
    </lineage>
</organism>
<name>A0A162LDP7_9CLOT</name>
<reference evidence="2 4" key="1">
    <citation type="journal article" date="2015" name="Biotechnol. Bioeng.">
        <title>Genome sequence and phenotypic characterization of Caulobacter segnis.</title>
        <authorList>
            <person name="Patel S."/>
            <person name="Fletcher B."/>
            <person name="Scott D.C."/>
            <person name="Ely B."/>
        </authorList>
    </citation>
    <scope>NUCLEOTIDE SEQUENCE [LARGE SCALE GENOMIC DNA]</scope>
    <source>
        <strain evidence="2 4">PS02</strain>
    </source>
</reference>
<dbReference type="PROSITE" id="PS50005">
    <property type="entry name" value="TPR"/>
    <property type="match status" value="2"/>
</dbReference>
<dbReference type="SMART" id="SM00028">
    <property type="entry name" value="TPR"/>
    <property type="match status" value="3"/>
</dbReference>
<dbReference type="SUPFAM" id="SSF48452">
    <property type="entry name" value="TPR-like"/>
    <property type="match status" value="1"/>
</dbReference>
<comment type="caution">
    <text evidence="2">The sequence shown here is derived from an EMBL/GenBank/DDBJ whole genome shotgun (WGS) entry which is preliminary data.</text>
</comment>
<dbReference type="EMBL" id="LITQ01000002">
    <property type="protein sequence ID" value="OAA94552.1"/>
    <property type="molecule type" value="Genomic_DNA"/>
</dbReference>